<evidence type="ECO:0000259" key="5">
    <source>
        <dbReference type="PROSITE" id="PS50977"/>
    </source>
</evidence>
<keyword evidence="2 4" id="KW-0238">DNA-binding</keyword>
<dbReference type="SUPFAM" id="SSF46689">
    <property type="entry name" value="Homeodomain-like"/>
    <property type="match status" value="1"/>
</dbReference>
<evidence type="ECO:0000256" key="3">
    <source>
        <dbReference type="ARBA" id="ARBA00023163"/>
    </source>
</evidence>
<evidence type="ECO:0000256" key="1">
    <source>
        <dbReference type="ARBA" id="ARBA00023015"/>
    </source>
</evidence>
<dbReference type="InterPro" id="IPR050109">
    <property type="entry name" value="HTH-type_TetR-like_transc_reg"/>
</dbReference>
<name>A0A5Q3QCV8_9PSEU</name>
<dbReference type="Pfam" id="PF17937">
    <property type="entry name" value="TetR_C_28"/>
    <property type="match status" value="1"/>
</dbReference>
<dbReference type="EMBL" id="CP045929">
    <property type="protein sequence ID" value="QGK71730.1"/>
    <property type="molecule type" value="Genomic_DNA"/>
</dbReference>
<dbReference type="PANTHER" id="PTHR30055:SF234">
    <property type="entry name" value="HTH-TYPE TRANSCRIPTIONAL REGULATOR BETI"/>
    <property type="match status" value="1"/>
</dbReference>
<dbReference type="Pfam" id="PF00440">
    <property type="entry name" value="TetR_N"/>
    <property type="match status" value="1"/>
</dbReference>
<protein>
    <submittedName>
        <fullName evidence="6">TetR family transcriptional regulator</fullName>
    </submittedName>
</protein>
<dbReference type="GO" id="GO:0000976">
    <property type="term" value="F:transcription cis-regulatory region binding"/>
    <property type="evidence" value="ECO:0007669"/>
    <property type="project" value="TreeGrafter"/>
</dbReference>
<dbReference type="PANTHER" id="PTHR30055">
    <property type="entry name" value="HTH-TYPE TRANSCRIPTIONAL REGULATOR RUTR"/>
    <property type="match status" value="1"/>
</dbReference>
<dbReference type="InterPro" id="IPR009057">
    <property type="entry name" value="Homeodomain-like_sf"/>
</dbReference>
<dbReference type="Proteomes" id="UP000371041">
    <property type="component" value="Chromosome"/>
</dbReference>
<dbReference type="InterPro" id="IPR001647">
    <property type="entry name" value="HTH_TetR"/>
</dbReference>
<evidence type="ECO:0000256" key="4">
    <source>
        <dbReference type="PROSITE-ProRule" id="PRU00335"/>
    </source>
</evidence>
<accession>A0A5Q3QCV8</accession>
<dbReference type="AlphaFoldDB" id="A0A5Q3QCV8"/>
<evidence type="ECO:0000256" key="2">
    <source>
        <dbReference type="ARBA" id="ARBA00023125"/>
    </source>
</evidence>
<dbReference type="KEGG" id="sace:GIY23_21400"/>
<organism evidence="6 7">
    <name type="scientific">Allosaccharopolyspora coralli</name>
    <dbReference type="NCBI Taxonomy" id="2665642"/>
    <lineage>
        <taxon>Bacteria</taxon>
        <taxon>Bacillati</taxon>
        <taxon>Actinomycetota</taxon>
        <taxon>Actinomycetes</taxon>
        <taxon>Pseudonocardiales</taxon>
        <taxon>Pseudonocardiaceae</taxon>
        <taxon>Allosaccharopolyspora</taxon>
    </lineage>
</organism>
<keyword evidence="7" id="KW-1185">Reference proteome</keyword>
<keyword evidence="1" id="KW-0805">Transcription regulation</keyword>
<reference evidence="7" key="1">
    <citation type="submission" date="2019-11" db="EMBL/GenBank/DDBJ databases">
        <title>The complete genome sequence of Saccharopolyspora sp. E2A.</title>
        <authorList>
            <person name="Zhang G."/>
        </authorList>
    </citation>
    <scope>NUCLEOTIDE SEQUENCE [LARGE SCALE GENOMIC DNA]</scope>
    <source>
        <strain evidence="7">E2A</strain>
    </source>
</reference>
<evidence type="ECO:0000313" key="7">
    <source>
        <dbReference type="Proteomes" id="UP000371041"/>
    </source>
</evidence>
<evidence type="ECO:0000313" key="6">
    <source>
        <dbReference type="EMBL" id="QGK71730.1"/>
    </source>
</evidence>
<dbReference type="GO" id="GO:0003700">
    <property type="term" value="F:DNA-binding transcription factor activity"/>
    <property type="evidence" value="ECO:0007669"/>
    <property type="project" value="TreeGrafter"/>
</dbReference>
<sequence length="194" mass="21329">MYRPDGIVQVVSETRERLLRAAGNVIHRDGVRALTLESVARAAGVSKGGLLYHFSNKRALIEAMAQARVAEVRVAMEHHHERNPGTGPMTSYVTSLDTAPDTHLDTALWAAAIEDPEAVTAFRQAFAEFQRTVRTSTADPTMATLVRLACDGLWLTELVGLDVLEPDERTSVMQRMLALAAESADHPVDEEVRR</sequence>
<dbReference type="InterPro" id="IPR036271">
    <property type="entry name" value="Tet_transcr_reg_TetR-rel_C_sf"/>
</dbReference>
<proteinExistence type="predicted"/>
<feature type="DNA-binding region" description="H-T-H motif" evidence="4">
    <location>
        <begin position="35"/>
        <end position="54"/>
    </location>
</feature>
<dbReference type="PRINTS" id="PR00455">
    <property type="entry name" value="HTHTETR"/>
</dbReference>
<gene>
    <name evidence="6" type="ORF">GIY23_21400</name>
</gene>
<dbReference type="Gene3D" id="1.10.357.10">
    <property type="entry name" value="Tetracycline Repressor, domain 2"/>
    <property type="match status" value="1"/>
</dbReference>
<keyword evidence="3" id="KW-0804">Transcription</keyword>
<dbReference type="SUPFAM" id="SSF48498">
    <property type="entry name" value="Tetracyclin repressor-like, C-terminal domain"/>
    <property type="match status" value="1"/>
</dbReference>
<dbReference type="InterPro" id="IPR041479">
    <property type="entry name" value="TetR_CgmR_C"/>
</dbReference>
<dbReference type="PROSITE" id="PS50977">
    <property type="entry name" value="HTH_TETR_2"/>
    <property type="match status" value="1"/>
</dbReference>
<feature type="domain" description="HTH tetR-type" evidence="5">
    <location>
        <begin position="12"/>
        <end position="72"/>
    </location>
</feature>